<keyword evidence="2" id="KW-1185">Reference proteome</keyword>
<gene>
    <name evidence="1" type="ORF">CFIMG_000352RAa</name>
</gene>
<comment type="caution">
    <text evidence="1">The sequence shown here is derived from an EMBL/GenBank/DDBJ whole genome shotgun (WGS) entry which is preliminary data.</text>
</comment>
<evidence type="ECO:0000313" key="1">
    <source>
        <dbReference type="EMBL" id="PHH55766.1"/>
    </source>
</evidence>
<organism evidence="1 2">
    <name type="scientific">Ceratocystis fimbriata CBS 114723</name>
    <dbReference type="NCBI Taxonomy" id="1035309"/>
    <lineage>
        <taxon>Eukaryota</taxon>
        <taxon>Fungi</taxon>
        <taxon>Dikarya</taxon>
        <taxon>Ascomycota</taxon>
        <taxon>Pezizomycotina</taxon>
        <taxon>Sordariomycetes</taxon>
        <taxon>Hypocreomycetidae</taxon>
        <taxon>Microascales</taxon>
        <taxon>Ceratocystidaceae</taxon>
        <taxon>Ceratocystis</taxon>
    </lineage>
</organism>
<dbReference type="AlphaFoldDB" id="A0A2C5XIE8"/>
<reference evidence="1 2" key="2">
    <citation type="journal article" date="2013" name="IMA Fungus">
        <title>IMA Genome-F 1: Ceratocystis fimbriata: Draft nuclear genome sequence for the plant pathogen, Ceratocystis fimbriata.</title>
        <authorList>
            <person name="Wilken P.M."/>
            <person name="Steenkamp E.T."/>
            <person name="Wingfield M.J."/>
            <person name="de Beer Z.W."/>
            <person name="Wingfield B.D."/>
        </authorList>
    </citation>
    <scope>NUCLEOTIDE SEQUENCE [LARGE SCALE GENOMIC DNA]</scope>
    <source>
        <strain evidence="1 2">CBS 114723</strain>
    </source>
</reference>
<evidence type="ECO:0000313" key="2">
    <source>
        <dbReference type="Proteomes" id="UP000222788"/>
    </source>
</evidence>
<reference evidence="1 2" key="1">
    <citation type="journal article" date="2013" name="Fungal Biol.">
        <title>Analysis of microsatellite markers in the genome of the plant pathogen Ceratocystis fimbriata.</title>
        <authorList>
            <person name="Simpson M.C."/>
            <person name="Wilken P.M."/>
            <person name="Coetzee M.P."/>
            <person name="Wingfield M.J."/>
            <person name="Wingfield B.D."/>
        </authorList>
    </citation>
    <scope>NUCLEOTIDE SEQUENCE [LARGE SCALE GENOMIC DNA]</scope>
    <source>
        <strain evidence="1 2">CBS 114723</strain>
    </source>
</reference>
<protein>
    <submittedName>
        <fullName evidence="1">Uncharacterized protein</fullName>
    </submittedName>
</protein>
<proteinExistence type="predicted"/>
<dbReference type="EMBL" id="APWK03000008">
    <property type="protein sequence ID" value="PHH55766.1"/>
    <property type="molecule type" value="Genomic_DNA"/>
</dbReference>
<name>A0A2C5XIE8_9PEZI</name>
<accession>A0A2C5XIE8</accession>
<dbReference type="Proteomes" id="UP000222788">
    <property type="component" value="Unassembled WGS sequence"/>
</dbReference>
<sequence>MAQGSPEAFCDILWEVREKAWRLLPQEKRIAIWQVMQPPKNAFQESFEQDGLVLLSLLHRIQDGKSTIEAFADLIRSASTFAPRNYALGSLLRRFAMWGFDFTRISPTGNGNTLLHEMAVCRSRCRDHKRQERMIEW</sequence>